<comment type="caution">
    <text evidence="1">The sequence shown here is derived from an EMBL/GenBank/DDBJ whole genome shotgun (WGS) entry which is preliminary data.</text>
</comment>
<keyword evidence="2" id="KW-1185">Reference proteome</keyword>
<evidence type="ECO:0000313" key="1">
    <source>
        <dbReference type="EMBL" id="KAK7263698.1"/>
    </source>
</evidence>
<proteinExistence type="predicted"/>
<evidence type="ECO:0000313" key="2">
    <source>
        <dbReference type="Proteomes" id="UP001359559"/>
    </source>
</evidence>
<name>A0AAN9EV20_CLITE</name>
<dbReference type="AlphaFoldDB" id="A0AAN9EV20"/>
<organism evidence="1 2">
    <name type="scientific">Clitoria ternatea</name>
    <name type="common">Butterfly pea</name>
    <dbReference type="NCBI Taxonomy" id="43366"/>
    <lineage>
        <taxon>Eukaryota</taxon>
        <taxon>Viridiplantae</taxon>
        <taxon>Streptophyta</taxon>
        <taxon>Embryophyta</taxon>
        <taxon>Tracheophyta</taxon>
        <taxon>Spermatophyta</taxon>
        <taxon>Magnoliopsida</taxon>
        <taxon>eudicotyledons</taxon>
        <taxon>Gunneridae</taxon>
        <taxon>Pentapetalae</taxon>
        <taxon>rosids</taxon>
        <taxon>fabids</taxon>
        <taxon>Fabales</taxon>
        <taxon>Fabaceae</taxon>
        <taxon>Papilionoideae</taxon>
        <taxon>50 kb inversion clade</taxon>
        <taxon>NPAAA clade</taxon>
        <taxon>indigoferoid/millettioid clade</taxon>
        <taxon>Phaseoleae</taxon>
        <taxon>Clitoria</taxon>
    </lineage>
</organism>
<protein>
    <submittedName>
        <fullName evidence="1">Uncharacterized protein</fullName>
    </submittedName>
</protein>
<accession>A0AAN9EV20</accession>
<reference evidence="1 2" key="1">
    <citation type="submission" date="2024-01" db="EMBL/GenBank/DDBJ databases">
        <title>The genomes of 5 underutilized Papilionoideae crops provide insights into root nodulation and disease resistance.</title>
        <authorList>
            <person name="Yuan L."/>
        </authorList>
    </citation>
    <scope>NUCLEOTIDE SEQUENCE [LARGE SCALE GENOMIC DNA]</scope>
    <source>
        <strain evidence="1">LY-2023</strain>
        <tissue evidence="1">Leaf</tissue>
    </source>
</reference>
<gene>
    <name evidence="1" type="ORF">RJT34_31292</name>
</gene>
<dbReference type="EMBL" id="JAYKXN010000008">
    <property type="protein sequence ID" value="KAK7263698.1"/>
    <property type="molecule type" value="Genomic_DNA"/>
</dbReference>
<dbReference type="Proteomes" id="UP001359559">
    <property type="component" value="Unassembled WGS sequence"/>
</dbReference>
<sequence length="70" mass="7428">MSFSQGIENSRIEFLISKQKPQSSSDELVLLVAESVLARNDIVDKGVAEGVVVVAAEVVTEAFPAAKPIV</sequence>